<dbReference type="Gene3D" id="3.40.30.10">
    <property type="entry name" value="Glutaredoxin"/>
    <property type="match status" value="1"/>
</dbReference>
<gene>
    <name evidence="2" type="ORF">ITJ86_15560</name>
</gene>
<organism evidence="2 3">
    <name type="scientific">Winogradskyella marina</name>
    <dbReference type="NCBI Taxonomy" id="2785530"/>
    <lineage>
        <taxon>Bacteria</taxon>
        <taxon>Pseudomonadati</taxon>
        <taxon>Bacteroidota</taxon>
        <taxon>Flavobacteriia</taxon>
        <taxon>Flavobacteriales</taxon>
        <taxon>Flavobacteriaceae</taxon>
        <taxon>Winogradskyella</taxon>
    </lineage>
</organism>
<proteinExistence type="predicted"/>
<dbReference type="InterPro" id="IPR050553">
    <property type="entry name" value="Thioredoxin_ResA/DsbE_sf"/>
</dbReference>
<evidence type="ECO:0000259" key="1">
    <source>
        <dbReference type="PROSITE" id="PS51352"/>
    </source>
</evidence>
<dbReference type="SUPFAM" id="SSF52833">
    <property type="entry name" value="Thioredoxin-like"/>
    <property type="match status" value="1"/>
</dbReference>
<dbReference type="RefSeq" id="WP_195872580.1">
    <property type="nucleotide sequence ID" value="NZ_JADOET010000018.1"/>
</dbReference>
<dbReference type="PROSITE" id="PS51352">
    <property type="entry name" value="THIOREDOXIN_2"/>
    <property type="match status" value="1"/>
</dbReference>
<evidence type="ECO:0000313" key="3">
    <source>
        <dbReference type="Proteomes" id="UP000611215"/>
    </source>
</evidence>
<dbReference type="EMBL" id="JADOET010000018">
    <property type="protein sequence ID" value="MBF8151324.1"/>
    <property type="molecule type" value="Genomic_DNA"/>
</dbReference>
<sequence>MKQKRWTKSNIIFVAVILLFIIPQTRSFFQVWVHKGMSYFNQSSIIDKEERKSVSYSNWKLISDSQLDLDFKDTKGKVVFINFWATWCPPCIAEMPSIQDVYNDYNDKVVFLFVTNDDFDKVEKFKTKNGFNFEVYSPLSAPPLELSVHSIPRTFIINKSGEIVVDESGAVDWNSKKVRSQLDELLSEQPI</sequence>
<dbReference type="Proteomes" id="UP000611215">
    <property type="component" value="Unassembled WGS sequence"/>
</dbReference>
<reference evidence="2 3" key="1">
    <citation type="submission" date="2020-11" db="EMBL/GenBank/DDBJ databases">
        <title>Winogradskyella marina sp. nov., isolated from marine sediment.</title>
        <authorList>
            <person name="Bo J."/>
            <person name="Wang S."/>
            <person name="Song X."/>
            <person name="Du Z."/>
        </authorList>
    </citation>
    <scope>NUCLEOTIDE SEQUENCE [LARGE SCALE GENOMIC DNA]</scope>
    <source>
        <strain evidence="2 3">F6397</strain>
    </source>
</reference>
<accession>A0ABS0ELH8</accession>
<dbReference type="PANTHER" id="PTHR42852:SF13">
    <property type="entry name" value="PROTEIN DIPZ"/>
    <property type="match status" value="1"/>
</dbReference>
<evidence type="ECO:0000313" key="2">
    <source>
        <dbReference type="EMBL" id="MBF8151324.1"/>
    </source>
</evidence>
<keyword evidence="3" id="KW-1185">Reference proteome</keyword>
<comment type="caution">
    <text evidence="2">The sequence shown here is derived from an EMBL/GenBank/DDBJ whole genome shotgun (WGS) entry which is preliminary data.</text>
</comment>
<dbReference type="CDD" id="cd02966">
    <property type="entry name" value="TlpA_like_family"/>
    <property type="match status" value="1"/>
</dbReference>
<feature type="domain" description="Thioredoxin" evidence="1">
    <location>
        <begin position="43"/>
        <end position="187"/>
    </location>
</feature>
<dbReference type="Pfam" id="PF08534">
    <property type="entry name" value="Redoxin"/>
    <property type="match status" value="1"/>
</dbReference>
<dbReference type="InterPro" id="IPR013740">
    <property type="entry name" value="Redoxin"/>
</dbReference>
<dbReference type="PANTHER" id="PTHR42852">
    <property type="entry name" value="THIOL:DISULFIDE INTERCHANGE PROTEIN DSBE"/>
    <property type="match status" value="1"/>
</dbReference>
<dbReference type="InterPro" id="IPR036249">
    <property type="entry name" value="Thioredoxin-like_sf"/>
</dbReference>
<name>A0ABS0ELH8_9FLAO</name>
<dbReference type="InterPro" id="IPR013766">
    <property type="entry name" value="Thioredoxin_domain"/>
</dbReference>
<protein>
    <submittedName>
        <fullName evidence="2">TlpA family protein disulfide reductase</fullName>
    </submittedName>
</protein>